<accession>A0A365KQJ5</accession>
<keyword evidence="1" id="KW-1133">Transmembrane helix</keyword>
<keyword evidence="3" id="KW-1185">Reference proteome</keyword>
<dbReference type="RefSeq" id="WP_112224268.1">
    <property type="nucleotide sequence ID" value="NZ_CP047673.1"/>
</dbReference>
<organism evidence="2 3">
    <name type="scientific">Planococcus halotolerans</name>
    <dbReference type="NCBI Taxonomy" id="2233542"/>
    <lineage>
        <taxon>Bacteria</taxon>
        <taxon>Bacillati</taxon>
        <taxon>Bacillota</taxon>
        <taxon>Bacilli</taxon>
        <taxon>Bacillales</taxon>
        <taxon>Caryophanaceae</taxon>
        <taxon>Planococcus</taxon>
    </lineage>
</organism>
<evidence type="ECO:0000313" key="3">
    <source>
        <dbReference type="Proteomes" id="UP000251002"/>
    </source>
</evidence>
<name>A0A365KQJ5_9BACL</name>
<dbReference type="AlphaFoldDB" id="A0A365KQJ5"/>
<feature type="transmembrane region" description="Helical" evidence="1">
    <location>
        <begin position="6"/>
        <end position="23"/>
    </location>
</feature>
<reference evidence="2 3" key="1">
    <citation type="submission" date="2018-06" db="EMBL/GenBank/DDBJ databases">
        <title>The draft genome sequences of strains SCU63 and S1.</title>
        <authorList>
            <person name="Gan L."/>
        </authorList>
    </citation>
    <scope>NUCLEOTIDE SEQUENCE [LARGE SCALE GENOMIC DNA]</scope>
    <source>
        <strain evidence="2 3">SCU63</strain>
    </source>
</reference>
<evidence type="ECO:0000313" key="2">
    <source>
        <dbReference type="EMBL" id="RAZ75457.1"/>
    </source>
</evidence>
<gene>
    <name evidence="2" type="ORF">DP120_13875</name>
</gene>
<dbReference type="EMBL" id="QLZR01000006">
    <property type="protein sequence ID" value="RAZ75457.1"/>
    <property type="molecule type" value="Genomic_DNA"/>
</dbReference>
<protein>
    <submittedName>
        <fullName evidence="2">Uncharacterized protein</fullName>
    </submittedName>
</protein>
<evidence type="ECO:0000256" key="1">
    <source>
        <dbReference type="SAM" id="Phobius"/>
    </source>
</evidence>
<comment type="caution">
    <text evidence="2">The sequence shown here is derived from an EMBL/GenBank/DDBJ whole genome shotgun (WGS) entry which is preliminary data.</text>
</comment>
<proteinExistence type="predicted"/>
<keyword evidence="1" id="KW-0812">Transmembrane</keyword>
<dbReference type="Proteomes" id="UP000251002">
    <property type="component" value="Unassembled WGS sequence"/>
</dbReference>
<sequence length="95" mass="10939">MRKQSINKMVFAGTAFAGGIILFNNIRKKNGKRVWVYEDNDMRNSVTVDREESVNAKYDDAEKGLTQLDAAYRSEWQANGFPQTHRELENLKANK</sequence>
<keyword evidence="1" id="KW-0472">Membrane</keyword>